<dbReference type="EC" id="1.7.99.1" evidence="6"/>
<feature type="binding site" evidence="6">
    <location>
        <position position="26"/>
    </location>
    <ligand>
        <name>[4Fe-4S] cluster</name>
        <dbReference type="ChEBI" id="CHEBI:49883"/>
    </ligand>
</feature>
<keyword evidence="3 6" id="KW-0560">Oxidoreductase</keyword>
<gene>
    <name evidence="7" type="primary">hcp-2</name>
    <name evidence="6" type="synonym">hcp</name>
    <name evidence="7" type="ordered locus">Gbem_1168</name>
</gene>
<keyword evidence="4 6" id="KW-0408">Iron</keyword>
<reference evidence="7 8" key="1">
    <citation type="submission" date="2008-07" db="EMBL/GenBank/DDBJ databases">
        <title>Complete sequence of Geobacter bemidjiensis BEM.</title>
        <authorList>
            <consortium name="US DOE Joint Genome Institute"/>
            <person name="Lucas S."/>
            <person name="Copeland A."/>
            <person name="Lapidus A."/>
            <person name="Glavina del Rio T."/>
            <person name="Dalin E."/>
            <person name="Tice H."/>
            <person name="Bruce D."/>
            <person name="Goodwin L."/>
            <person name="Pitluck S."/>
            <person name="Kiss H."/>
            <person name="Brettin T."/>
            <person name="Detter J.C."/>
            <person name="Han C."/>
            <person name="Kuske C.R."/>
            <person name="Schmutz J."/>
            <person name="Larimer F."/>
            <person name="Land M."/>
            <person name="Hauser L."/>
            <person name="Kyrpides N."/>
            <person name="Lykidis A."/>
            <person name="Lovley D."/>
            <person name="Richardson P."/>
        </authorList>
    </citation>
    <scope>NUCLEOTIDE SEQUENCE [LARGE SCALE GENOMIC DNA]</scope>
    <source>
        <strain evidence="8">ATCC BAA-1014 / DSM 16622 / JCM 12645 / Bem</strain>
    </source>
</reference>
<dbReference type="STRING" id="404380.Gbem_1168"/>
<reference evidence="7 8" key="2">
    <citation type="journal article" date="2010" name="BMC Genomics">
        <title>The genome of Geobacter bemidjiensis, exemplar for the subsurface clade of Geobacter species that predominate in Fe(III)-reducing subsurface environments.</title>
        <authorList>
            <person name="Aklujkar M."/>
            <person name="Young N.D."/>
            <person name="Holmes D."/>
            <person name="Chavan M."/>
            <person name="Risso C."/>
            <person name="Kiss H.E."/>
            <person name="Han C.S."/>
            <person name="Land M.L."/>
            <person name="Lovley D.R."/>
        </authorList>
    </citation>
    <scope>NUCLEOTIDE SEQUENCE [LARGE SCALE GENOMIC DNA]</scope>
    <source>
        <strain evidence="8">ATCC BAA-1014 / DSM 16622 / JCM 12645 / Bem</strain>
    </source>
</reference>
<evidence type="ECO:0000256" key="2">
    <source>
        <dbReference type="ARBA" id="ARBA00022723"/>
    </source>
</evidence>
<dbReference type="Gene3D" id="3.40.50.2030">
    <property type="match status" value="2"/>
</dbReference>
<dbReference type="InterPro" id="IPR016100">
    <property type="entry name" value="Prismane_a-bundle"/>
</dbReference>
<dbReference type="eggNOG" id="COG1151">
    <property type="taxonomic scope" value="Bacteria"/>
</dbReference>
<protein>
    <recommendedName>
        <fullName evidence="6">Hydroxylamine reductase</fullName>
        <ecNumber evidence="6">1.7.99.1</ecNumber>
    </recommendedName>
    <alternativeName>
        <fullName evidence="6">Hybrid-cluster protein</fullName>
        <shortName evidence="6">HCP</shortName>
    </alternativeName>
    <alternativeName>
        <fullName evidence="6">Prismane protein</fullName>
    </alternativeName>
</protein>
<dbReference type="NCBIfam" id="NF003658">
    <property type="entry name" value="PRK05290.1"/>
    <property type="match status" value="1"/>
</dbReference>
<evidence type="ECO:0000256" key="5">
    <source>
        <dbReference type="ARBA" id="ARBA00023014"/>
    </source>
</evidence>
<keyword evidence="1 6" id="KW-0963">Cytoplasm</keyword>
<keyword evidence="6" id="KW-0004">4Fe-4S</keyword>
<dbReference type="PANTHER" id="PTHR30109:SF0">
    <property type="entry name" value="HYDROXYLAMINE REDUCTASE"/>
    <property type="match status" value="1"/>
</dbReference>
<feature type="modified residue" description="Cysteine persulfide" evidence="6">
    <location>
        <position position="407"/>
    </location>
</feature>
<dbReference type="Gene3D" id="1.20.1270.20">
    <property type="match status" value="2"/>
</dbReference>
<proteinExistence type="inferred from homology"/>
<dbReference type="InterPro" id="IPR010048">
    <property type="entry name" value="Hydroxylam_reduct"/>
</dbReference>
<dbReference type="InterPro" id="IPR011254">
    <property type="entry name" value="Prismane-like_sf"/>
</dbReference>
<feature type="binding site" evidence="6">
    <location>
        <position position="496"/>
    </location>
    <ligand>
        <name>hybrid [4Fe-2O-2S] cluster</name>
        <dbReference type="ChEBI" id="CHEBI:60519"/>
    </ligand>
</feature>
<feature type="binding site" evidence="6">
    <location>
        <position position="20"/>
    </location>
    <ligand>
        <name>[4Fe-4S] cluster</name>
        <dbReference type="ChEBI" id="CHEBI:49883"/>
    </ligand>
</feature>
<dbReference type="Pfam" id="PF03063">
    <property type="entry name" value="Prismane"/>
    <property type="match status" value="1"/>
</dbReference>
<feature type="binding site" evidence="6">
    <location>
        <position position="435"/>
    </location>
    <ligand>
        <name>hybrid [4Fe-2O-2S] cluster</name>
        <dbReference type="ChEBI" id="CHEBI:60519"/>
    </ligand>
</feature>
<dbReference type="GO" id="GO:0042542">
    <property type="term" value="P:response to hydrogen peroxide"/>
    <property type="evidence" value="ECO:0007669"/>
    <property type="project" value="TreeGrafter"/>
</dbReference>
<feature type="binding site" evidence="6">
    <location>
        <position position="321"/>
    </location>
    <ligand>
        <name>hybrid [4Fe-2O-2S] cluster</name>
        <dbReference type="ChEBI" id="CHEBI:60519"/>
    </ligand>
</feature>
<dbReference type="HOGENOM" id="CLU_038344_2_0_7"/>
<dbReference type="InterPro" id="IPR016099">
    <property type="entry name" value="Prismane-like_a/b-sand"/>
</dbReference>
<keyword evidence="5 6" id="KW-0411">Iron-sulfur</keyword>
<dbReference type="OrthoDB" id="9761526at2"/>
<dbReference type="GO" id="GO:0005737">
    <property type="term" value="C:cytoplasm"/>
    <property type="evidence" value="ECO:0007669"/>
    <property type="project" value="UniProtKB-SubCell"/>
</dbReference>
<keyword evidence="8" id="KW-1185">Reference proteome</keyword>
<dbReference type="GO" id="GO:0050418">
    <property type="term" value="F:hydroxylamine reductase activity"/>
    <property type="evidence" value="ECO:0007669"/>
    <property type="project" value="UniProtKB-UniRule"/>
</dbReference>
<feature type="binding site" description="via persulfide group" evidence="6">
    <location>
        <position position="407"/>
    </location>
    <ligand>
        <name>hybrid [4Fe-2O-2S] cluster</name>
        <dbReference type="ChEBI" id="CHEBI:60519"/>
    </ligand>
</feature>
<dbReference type="GO" id="GO:0004601">
    <property type="term" value="F:peroxidase activity"/>
    <property type="evidence" value="ECO:0007669"/>
    <property type="project" value="TreeGrafter"/>
</dbReference>
<comment type="function">
    <text evidence="6">Catalyzes the reduction of hydroxylamine to form NH(3) and H(2)O.</text>
</comment>
<dbReference type="Proteomes" id="UP000008825">
    <property type="component" value="Chromosome"/>
</dbReference>
<name>B5EHH7_CITBB</name>
<evidence type="ECO:0000313" key="8">
    <source>
        <dbReference type="Proteomes" id="UP000008825"/>
    </source>
</evidence>
<feature type="binding site" evidence="6">
    <location>
        <position position="494"/>
    </location>
    <ligand>
        <name>hybrid [4Fe-2O-2S] cluster</name>
        <dbReference type="ChEBI" id="CHEBI:60519"/>
    </ligand>
</feature>
<keyword evidence="2 6" id="KW-0479">Metal-binding</keyword>
<dbReference type="FunFam" id="3.40.50.2030:FF:000001">
    <property type="entry name" value="Hydroxylamine reductase"/>
    <property type="match status" value="1"/>
</dbReference>
<dbReference type="PIRSF" id="PIRSF000076">
    <property type="entry name" value="HCP"/>
    <property type="match status" value="1"/>
</dbReference>
<dbReference type="InterPro" id="IPR004137">
    <property type="entry name" value="HCP/CODH"/>
</dbReference>
<comment type="catalytic activity">
    <reaction evidence="6">
        <text>A + NH4(+) + H2O = hydroxylamine + AH2 + H(+)</text>
        <dbReference type="Rhea" id="RHEA:22052"/>
        <dbReference type="ChEBI" id="CHEBI:13193"/>
        <dbReference type="ChEBI" id="CHEBI:15377"/>
        <dbReference type="ChEBI" id="CHEBI:15378"/>
        <dbReference type="ChEBI" id="CHEBI:15429"/>
        <dbReference type="ChEBI" id="CHEBI:17499"/>
        <dbReference type="ChEBI" id="CHEBI:28938"/>
        <dbReference type="EC" id="1.7.99.1"/>
    </reaction>
</comment>
<accession>B5EHH7</accession>
<feature type="binding site" evidence="6">
    <location>
        <position position="8"/>
    </location>
    <ligand>
        <name>[4Fe-4S] cluster</name>
        <dbReference type="ChEBI" id="CHEBI:49883"/>
    </ligand>
</feature>
<dbReference type="KEGG" id="gbm:Gbem_1168"/>
<feature type="binding site" evidence="6">
    <location>
        <position position="277"/>
    </location>
    <ligand>
        <name>hybrid [4Fe-2O-2S] cluster</name>
        <dbReference type="ChEBI" id="CHEBI:60519"/>
    </ligand>
</feature>
<sequence>MAQQAMFCRQCEQAARGVGCDVMGNCGKDPQVSALLDLMIHGLKGTAVYAHLARELGEKDQEVDRFMLDGLFTRVTNVNFDPDDIARRLQKCFQMKERAKSLYQDAHQRKKGGLAPEITDGPATWTPAGDTQALIDQGRQYGVLTWHQDPNILSTIEILIYGLMGMGAFAWHATEMGKEDEKIYAFIHRSLAATTNPQATLQDFVALSLECGEMNLRTMELLYQGHEERLQAPEPMPVNLGTRGGKGIVVSGHDLPMLEELLKQSEGKGIFVYTHGEMLPANGYPGLRKYSHFAGHFGTAWQNQARELSGFNGAIIFNTNCIQKPEASYTDRLYTWGEVAWPGVPHVEGWDFTPVIDKALSLPDLPENPGQEILVGFGHEAVFKVAGPVIDAVKNGAIRRFFLIGGCDGAKSGRNYFTELAEKVPKDCVILTLACGKNRFNRLQFGDIGGIPRLLDVGQCNDAYSAIRIAVALADAFQCQVNDLPLSMILSWYEQKAHVILLTLLHLGIKGIRLGPSLPAYVSPAVLDFLVQNYDLGPITTAEQDLQHALGA</sequence>
<dbReference type="HAMAP" id="MF_00069">
    <property type="entry name" value="Hydroxylam_reduct"/>
    <property type="match status" value="1"/>
</dbReference>
<dbReference type="EMBL" id="CP001124">
    <property type="protein sequence ID" value="ACH38187.1"/>
    <property type="molecule type" value="Genomic_DNA"/>
</dbReference>
<comment type="cofactor">
    <cofactor evidence="6">
        <name>[4Fe-4S] cluster</name>
        <dbReference type="ChEBI" id="CHEBI:49883"/>
    </cofactor>
    <text evidence="6">Binds 1 [4Fe-4S] cluster.</text>
</comment>
<dbReference type="GO" id="GO:0046872">
    <property type="term" value="F:metal ion binding"/>
    <property type="evidence" value="ECO:0007669"/>
    <property type="project" value="UniProtKB-KW"/>
</dbReference>
<comment type="cofactor">
    <cofactor evidence="6">
        <name>hybrid [4Fe-2O-2S] cluster</name>
        <dbReference type="ChEBI" id="CHEBI:60519"/>
    </cofactor>
    <text evidence="6">Binds 1 hybrid [4Fe-2O-2S] cluster.</text>
</comment>
<evidence type="ECO:0000256" key="1">
    <source>
        <dbReference type="ARBA" id="ARBA00022490"/>
    </source>
</evidence>
<evidence type="ECO:0000313" key="7">
    <source>
        <dbReference type="EMBL" id="ACH38187.1"/>
    </source>
</evidence>
<dbReference type="PANTHER" id="PTHR30109">
    <property type="entry name" value="HYDROXYLAMINE REDUCTASE"/>
    <property type="match status" value="1"/>
</dbReference>
<evidence type="ECO:0000256" key="3">
    <source>
        <dbReference type="ARBA" id="ARBA00023002"/>
    </source>
</evidence>
<evidence type="ECO:0000256" key="4">
    <source>
        <dbReference type="ARBA" id="ARBA00023004"/>
    </source>
</evidence>
<dbReference type="RefSeq" id="WP_012529600.1">
    <property type="nucleotide sequence ID" value="NC_011146.1"/>
</dbReference>
<comment type="subcellular location">
    <subcellularLocation>
        <location evidence="6">Cytoplasm</location>
    </subcellularLocation>
</comment>
<comment type="similarity">
    <text evidence="6">Belongs to the HCP family.</text>
</comment>
<evidence type="ECO:0000256" key="6">
    <source>
        <dbReference type="HAMAP-Rule" id="MF_00069"/>
    </source>
</evidence>
<feature type="binding site" evidence="6">
    <location>
        <position position="11"/>
    </location>
    <ligand>
        <name>[4Fe-4S] cluster</name>
        <dbReference type="ChEBI" id="CHEBI:49883"/>
    </ligand>
</feature>
<dbReference type="AlphaFoldDB" id="B5EHH7"/>
<feature type="binding site" evidence="6">
    <location>
        <position position="253"/>
    </location>
    <ligand>
        <name>hybrid [4Fe-2O-2S] cluster</name>
        <dbReference type="ChEBI" id="CHEBI:60519"/>
    </ligand>
</feature>
<feature type="binding site" evidence="6">
    <location>
        <position position="460"/>
    </location>
    <ligand>
        <name>hybrid [4Fe-2O-2S] cluster</name>
        <dbReference type="ChEBI" id="CHEBI:60519"/>
    </ligand>
</feature>
<dbReference type="SUPFAM" id="SSF56821">
    <property type="entry name" value="Prismane protein-like"/>
    <property type="match status" value="1"/>
</dbReference>
<organism evidence="7 8">
    <name type="scientific">Citrifermentans bemidjiense (strain ATCC BAA-1014 / DSM 16622 / JCM 12645 / Bem)</name>
    <name type="common">Geobacter bemidjiensis</name>
    <dbReference type="NCBI Taxonomy" id="404380"/>
    <lineage>
        <taxon>Bacteria</taxon>
        <taxon>Pseudomonadati</taxon>
        <taxon>Thermodesulfobacteriota</taxon>
        <taxon>Desulfuromonadia</taxon>
        <taxon>Geobacterales</taxon>
        <taxon>Geobacteraceae</taxon>
        <taxon>Citrifermentans</taxon>
    </lineage>
</organism>
<dbReference type="GO" id="GO:0051539">
    <property type="term" value="F:4 iron, 4 sulfur cluster binding"/>
    <property type="evidence" value="ECO:0007669"/>
    <property type="project" value="UniProtKB-KW"/>
</dbReference>
<dbReference type="NCBIfam" id="TIGR01703">
    <property type="entry name" value="hybrid_clust"/>
    <property type="match status" value="1"/>
</dbReference>